<evidence type="ECO:0000313" key="3">
    <source>
        <dbReference type="Proteomes" id="UP000198280"/>
    </source>
</evidence>
<accession>A0A239CST1</accession>
<reference evidence="2 3" key="1">
    <citation type="submission" date="2017-06" db="EMBL/GenBank/DDBJ databases">
        <authorList>
            <person name="Kim H.J."/>
            <person name="Triplett B.A."/>
        </authorList>
    </citation>
    <scope>NUCLEOTIDE SEQUENCE [LARGE SCALE GENOMIC DNA]</scope>
    <source>
        <strain evidence="2 3">CGMCC 4.1858</strain>
    </source>
</reference>
<proteinExistence type="predicted"/>
<evidence type="ECO:0000256" key="1">
    <source>
        <dbReference type="SAM" id="MobiDB-lite"/>
    </source>
</evidence>
<organism evidence="2 3">
    <name type="scientific">Actinacidiphila glaucinigra</name>
    <dbReference type="NCBI Taxonomy" id="235986"/>
    <lineage>
        <taxon>Bacteria</taxon>
        <taxon>Bacillati</taxon>
        <taxon>Actinomycetota</taxon>
        <taxon>Actinomycetes</taxon>
        <taxon>Kitasatosporales</taxon>
        <taxon>Streptomycetaceae</taxon>
        <taxon>Actinacidiphila</taxon>
    </lineage>
</organism>
<dbReference type="AlphaFoldDB" id="A0A239CST1"/>
<protein>
    <submittedName>
        <fullName evidence="2">Uncharacterized protein</fullName>
    </submittedName>
</protein>
<dbReference type="RefSeq" id="WP_089223301.1">
    <property type="nucleotide sequence ID" value="NZ_FZOF01000004.1"/>
</dbReference>
<name>A0A239CST1_9ACTN</name>
<gene>
    <name evidence="2" type="ORF">SAMN05216252_104190</name>
</gene>
<dbReference type="EMBL" id="FZOF01000004">
    <property type="protein sequence ID" value="SNS22999.1"/>
    <property type="molecule type" value="Genomic_DNA"/>
</dbReference>
<sequence>MSSHHSNSHVDVLLTGCERQDAGAVLGALEAAFPTRPGESLTEAVEPRPGSSHPTVWAASVDTRSHGHELGPVHLDGALIADLSGGPRHVREVKKVLGDSFRLEEQGSVSGDQEVELRLRLTELPDGR</sequence>
<keyword evidence="3" id="KW-1185">Reference proteome</keyword>
<dbReference type="OrthoDB" id="4325844at2"/>
<feature type="region of interest" description="Disordered" evidence="1">
    <location>
        <begin position="36"/>
        <end position="55"/>
    </location>
</feature>
<dbReference type="Proteomes" id="UP000198280">
    <property type="component" value="Unassembled WGS sequence"/>
</dbReference>
<evidence type="ECO:0000313" key="2">
    <source>
        <dbReference type="EMBL" id="SNS22999.1"/>
    </source>
</evidence>